<dbReference type="InterPro" id="IPR036709">
    <property type="entry name" value="Autotransporte_beta_dom_sf"/>
</dbReference>
<gene>
    <name evidence="4" type="ORF">DAPPPG734_15850</name>
</gene>
<proteinExistence type="predicted"/>
<keyword evidence="2" id="KW-0732">Signal</keyword>
<dbReference type="PANTHER" id="PTHR12338">
    <property type="entry name" value="AUTOTRANSPORTER"/>
    <property type="match status" value="1"/>
</dbReference>
<dbReference type="SUPFAM" id="SSF51126">
    <property type="entry name" value="Pectin lyase-like"/>
    <property type="match status" value="1"/>
</dbReference>
<evidence type="ECO:0000259" key="3">
    <source>
        <dbReference type="PROSITE" id="PS51208"/>
    </source>
</evidence>
<protein>
    <submittedName>
        <fullName evidence="4">Autotransporter outer membrane beta-barrel domain-containing protein</fullName>
    </submittedName>
</protein>
<dbReference type="SUPFAM" id="SSF103515">
    <property type="entry name" value="Autotransporter"/>
    <property type="match status" value="1"/>
</dbReference>
<sequence>MKKIAKSKWKSGLPFKKKNYFLSVSLLMCGNAFATNTDSIIANGTERTIQESTFENGTNGAYIIQAKKGAVITARQVELNSSGTLGGGLWIENSQLNAQDLNINVAGSSGTGLYLANESTAILTNFNVYGTSSAIGMVLDGTWSVPQGHVSAEITDGTVATNEGDAFRITAGELTLKNITATTLGSSSYAVNANASANVKIDGGSFTTQGLYSDAIWVASADSSVTLNNASVSTAGNRASAINAQLGNAYATNSILKTQGENAYGLYTQKFIQGEALTITTAGTGSVGLFSALGGQGVLNNSIISTDGELAAGLAAWPGSAITADNVQIETTGMQAFGLWARAGSLAVSNSEISTSGEAASGLYADGYSSSLKSTVSLDKVTLTASQAPAIQAETTNLSLVAKDSTLTGGNGQLLSVANYVDTLDPASNLYSNVTFEAVNSRLNGNVDVTDPLNTVAVSLFSGTVLTGAVNNATSLSLDSTSQWNISNSSNVGQLTNNGTIIFSNTDSFNSLTITGDYAGDGGLLVMNSVLGDDASPTNTLIVGGDVLEGTTSVTINNLGGYGAQTVEGIEIVDVAGTSMGRFIKSGRIVAGAYDYDLIKKGESWYLTSQSTAEEADANRTVPEESIDVSSSPESQETAVVHPEAGSDTTKPSAVVRPEAGSYTANLAAANTMFMMTLHDRLGETQFINAITGQPEVTSLWLRQIGGHNKWRDGSGQLKTQSNRYMTQIGGDVARWSTSGADRWHVGFMAGYGNNKSATESQASRYRSKGDIKGYSIGSYATWYANRDDHTGAWLDSWLLYSWFDNEVKGQNLAAETYKSHGFTASLESGYAWKVSEFQGSQGSVGQWFIEPQVQAVWMGVRADNHREENGTRIRGEGDGNWMTRLGVRTWLKGHHASDEGRQREFQPYLALNWLHNSRNFSTDMDEIRVSQKGAKNLGEVKVGLEGQLNPRLNLWGNIGVQVGDEGYNDAAALIGLKYNF</sequence>
<feature type="region of interest" description="Disordered" evidence="1">
    <location>
        <begin position="612"/>
        <end position="654"/>
    </location>
</feature>
<dbReference type="PROSITE" id="PS51208">
    <property type="entry name" value="AUTOTRANSPORTER"/>
    <property type="match status" value="1"/>
</dbReference>
<dbReference type="NCBIfam" id="TIGR01414">
    <property type="entry name" value="autotrans_barl"/>
    <property type="match status" value="1"/>
</dbReference>
<reference evidence="4" key="1">
    <citation type="submission" date="2022-05" db="EMBL/GenBank/DDBJ databases">
        <authorList>
            <person name="Pothier F. J."/>
        </authorList>
    </citation>
    <scope>NUCLEOTIDE SEQUENCE</scope>
    <source>
        <strain evidence="4">DAPP-PG734</strain>
    </source>
</reference>
<dbReference type="EMBL" id="OW970315">
    <property type="protein sequence ID" value="CAH6320541.1"/>
    <property type="molecule type" value="Genomic_DNA"/>
</dbReference>
<dbReference type="InterPro" id="IPR043990">
    <property type="entry name" value="AC_1"/>
</dbReference>
<dbReference type="InterPro" id="IPR011050">
    <property type="entry name" value="Pectin_lyase_fold/virulence"/>
</dbReference>
<accession>A0AAN2FEM6</accession>
<dbReference type="Pfam" id="PF03797">
    <property type="entry name" value="Autotransporter"/>
    <property type="match status" value="1"/>
</dbReference>
<dbReference type="RefSeq" id="WP_031590409.1">
    <property type="nucleotide sequence ID" value="NZ_JNVA01000002.1"/>
</dbReference>
<dbReference type="PANTHER" id="PTHR12338:SF5">
    <property type="entry name" value="ANTIGEN 43-RELATED"/>
    <property type="match status" value="1"/>
</dbReference>
<feature type="chain" id="PRO_5043009226" evidence="2">
    <location>
        <begin position="35"/>
        <end position="981"/>
    </location>
</feature>
<dbReference type="AlphaFoldDB" id="A0AAN2FEM6"/>
<dbReference type="InterPro" id="IPR050909">
    <property type="entry name" value="Bact_Autotransporter_VF"/>
</dbReference>
<name>A0AAN2FEM6_ENTAG</name>
<evidence type="ECO:0000256" key="2">
    <source>
        <dbReference type="SAM" id="SignalP"/>
    </source>
</evidence>
<dbReference type="InterPro" id="IPR006315">
    <property type="entry name" value="OM_autotransptr_brl_dom"/>
</dbReference>
<dbReference type="Gene3D" id="2.160.20.20">
    <property type="match status" value="2"/>
</dbReference>
<dbReference type="SMART" id="SM00869">
    <property type="entry name" value="Autotransporter"/>
    <property type="match status" value="1"/>
</dbReference>
<evidence type="ECO:0000313" key="4">
    <source>
        <dbReference type="EMBL" id="CAH6320541.1"/>
    </source>
</evidence>
<dbReference type="GO" id="GO:0019867">
    <property type="term" value="C:outer membrane"/>
    <property type="evidence" value="ECO:0007669"/>
    <property type="project" value="InterPro"/>
</dbReference>
<feature type="compositionally biased region" description="Polar residues" evidence="1">
    <location>
        <begin position="628"/>
        <end position="638"/>
    </location>
</feature>
<dbReference type="Gene3D" id="2.40.128.130">
    <property type="entry name" value="Autotransporter beta-domain"/>
    <property type="match status" value="1"/>
</dbReference>
<dbReference type="Pfam" id="PF18883">
    <property type="entry name" value="AC_1"/>
    <property type="match status" value="1"/>
</dbReference>
<feature type="domain" description="Autotransporter" evidence="3">
    <location>
        <begin position="693"/>
        <end position="981"/>
    </location>
</feature>
<evidence type="ECO:0000256" key="1">
    <source>
        <dbReference type="SAM" id="MobiDB-lite"/>
    </source>
</evidence>
<dbReference type="InterPro" id="IPR012332">
    <property type="entry name" value="Autotransporter_pectin_lyase_C"/>
</dbReference>
<evidence type="ECO:0000313" key="5">
    <source>
        <dbReference type="Proteomes" id="UP001158961"/>
    </source>
</evidence>
<dbReference type="InterPro" id="IPR005546">
    <property type="entry name" value="Autotransporte_beta"/>
</dbReference>
<dbReference type="Proteomes" id="UP001158961">
    <property type="component" value="Chromosome"/>
</dbReference>
<feature type="signal peptide" evidence="2">
    <location>
        <begin position="1"/>
        <end position="34"/>
    </location>
</feature>
<dbReference type="CDD" id="cd01344">
    <property type="entry name" value="PL2_Passenger_AT"/>
    <property type="match status" value="1"/>
</dbReference>
<organism evidence="4 5">
    <name type="scientific">Enterobacter agglomerans</name>
    <name type="common">Erwinia herbicola</name>
    <name type="synonym">Pantoea agglomerans</name>
    <dbReference type="NCBI Taxonomy" id="549"/>
    <lineage>
        <taxon>Bacteria</taxon>
        <taxon>Pseudomonadati</taxon>
        <taxon>Pseudomonadota</taxon>
        <taxon>Gammaproteobacteria</taxon>
        <taxon>Enterobacterales</taxon>
        <taxon>Erwiniaceae</taxon>
        <taxon>Pantoea</taxon>
        <taxon>Pantoea agglomerans group</taxon>
    </lineage>
</organism>